<accession>A0A1B2AC46</accession>
<sequence>MRLAILALASLVPAMFGTPPDPKPATLVSGLCSGGSLEIPLPARDPLETPPCAQKGCHAGCSRKRGLM</sequence>
<dbReference type="STRING" id="692370.A6F68_01106"/>
<organism evidence="1 2">
    <name type="scientific">Tsuneonella dongtanensis</name>
    <dbReference type="NCBI Taxonomy" id="692370"/>
    <lineage>
        <taxon>Bacteria</taxon>
        <taxon>Pseudomonadati</taxon>
        <taxon>Pseudomonadota</taxon>
        <taxon>Alphaproteobacteria</taxon>
        <taxon>Sphingomonadales</taxon>
        <taxon>Erythrobacteraceae</taxon>
        <taxon>Tsuneonella</taxon>
    </lineage>
</organism>
<dbReference type="Proteomes" id="UP000092932">
    <property type="component" value="Chromosome"/>
</dbReference>
<keyword evidence="2" id="KW-1185">Reference proteome</keyword>
<dbReference type="KEGG" id="ado:A6F68_01106"/>
<name>A0A1B2AC46_9SPHN</name>
<reference evidence="1 2" key="1">
    <citation type="submission" date="2016-07" db="EMBL/GenBank/DDBJ databases">
        <title>Complete genome sequence of Altererythrobacter dongtanensis KCTC 22672, a type strain with esterase isolated from tidal flat.</title>
        <authorList>
            <person name="Cheng H."/>
            <person name="Wu Y.-H."/>
            <person name="Zhou P."/>
            <person name="Huo Y.-Y."/>
            <person name="Wang C.-S."/>
            <person name="Xu X.-W."/>
        </authorList>
    </citation>
    <scope>NUCLEOTIDE SEQUENCE [LARGE SCALE GENOMIC DNA]</scope>
    <source>
        <strain evidence="1 2">KCTC 22672</strain>
    </source>
</reference>
<evidence type="ECO:0000313" key="1">
    <source>
        <dbReference type="EMBL" id="ANY19625.1"/>
    </source>
</evidence>
<proteinExistence type="predicted"/>
<dbReference type="AlphaFoldDB" id="A0A1B2AC46"/>
<protein>
    <submittedName>
        <fullName evidence="1">Uncharacterized protein</fullName>
    </submittedName>
</protein>
<evidence type="ECO:0000313" key="2">
    <source>
        <dbReference type="Proteomes" id="UP000092932"/>
    </source>
</evidence>
<dbReference type="EMBL" id="CP016591">
    <property type="protein sequence ID" value="ANY19625.1"/>
    <property type="molecule type" value="Genomic_DNA"/>
</dbReference>
<gene>
    <name evidence="1" type="ORF">A6F68_01106</name>
</gene>